<dbReference type="EMBL" id="OW240922">
    <property type="protein sequence ID" value="CAH2322168.1"/>
    <property type="molecule type" value="Genomic_DNA"/>
</dbReference>
<sequence length="337" mass="39413">MFHYYLLYLQWFNEDLNREDCTEIITALKFRGDLAYRHEDYEKALVAYNRCYLLLPRTNAAMRRDVQESQARCLVCLRRYTEALEVAQTLKGSVFNTDQLTCALNLHITIYSRLRDWFMAVSCLQQLISLHPYNPWMWKKLAEFYLRLLLDPSQYCLSEEAQSIIQSTRPKLVNEHDYADEEQPCLDRIGRNVDILNDMDNTSRTVLDSSNPSLINICTKAELWINSCASFIRARRLFQLVQPQQASFVLENNLKAQDEIEERLKECGIDEETQMLMTEIMAEDISNEGTKEEVDSKTTMPLSSFTIPSDVEFRAKWFEKMNIISLPSCTKIQSCPR</sequence>
<organism evidence="1 2">
    <name type="scientific">Pelobates cultripes</name>
    <name type="common">Western spadefoot toad</name>
    <dbReference type="NCBI Taxonomy" id="61616"/>
    <lineage>
        <taxon>Eukaryota</taxon>
        <taxon>Metazoa</taxon>
        <taxon>Chordata</taxon>
        <taxon>Craniata</taxon>
        <taxon>Vertebrata</taxon>
        <taxon>Euteleostomi</taxon>
        <taxon>Amphibia</taxon>
        <taxon>Batrachia</taxon>
        <taxon>Anura</taxon>
        <taxon>Pelobatoidea</taxon>
        <taxon>Pelobatidae</taxon>
        <taxon>Pelobates</taxon>
    </lineage>
</organism>
<name>A0AAD1WP04_PELCU</name>
<reference evidence="1" key="1">
    <citation type="submission" date="2022-03" db="EMBL/GenBank/DDBJ databases">
        <authorList>
            <person name="Alioto T."/>
            <person name="Alioto T."/>
            <person name="Gomez Garrido J."/>
        </authorList>
    </citation>
    <scope>NUCLEOTIDE SEQUENCE</scope>
</reference>
<proteinExistence type="predicted"/>
<dbReference type="InterPro" id="IPR011990">
    <property type="entry name" value="TPR-like_helical_dom_sf"/>
</dbReference>
<dbReference type="SUPFAM" id="SSF48452">
    <property type="entry name" value="TPR-like"/>
    <property type="match status" value="1"/>
</dbReference>
<dbReference type="Proteomes" id="UP001295444">
    <property type="component" value="Chromosome 11"/>
</dbReference>
<accession>A0AAD1WP04</accession>
<evidence type="ECO:0000313" key="1">
    <source>
        <dbReference type="EMBL" id="CAH2322168.1"/>
    </source>
</evidence>
<dbReference type="PANTHER" id="PTHR31919:SF1">
    <property type="entry name" value="ZINC FINGERS AND HOMEOBOXES PROTEIN 1, ISOFORM 2"/>
    <property type="match status" value="1"/>
</dbReference>
<dbReference type="AlphaFoldDB" id="A0AAD1WP04"/>
<evidence type="ECO:0000313" key="2">
    <source>
        <dbReference type="Proteomes" id="UP001295444"/>
    </source>
</evidence>
<dbReference type="Pfam" id="PF17826">
    <property type="entry name" value="DUF5588"/>
    <property type="match status" value="1"/>
</dbReference>
<gene>
    <name evidence="1" type="ORF">PECUL_23A000252</name>
</gene>
<dbReference type="InterPro" id="IPR041404">
    <property type="entry name" value="DUF5588"/>
</dbReference>
<protein>
    <submittedName>
        <fullName evidence="1">LOC733236, partial</fullName>
    </submittedName>
</protein>
<dbReference type="PANTHER" id="PTHR31919">
    <property type="entry name" value="ZINC FINGERS AND HOMEOBOXES PROTEIN 1, ISOFORM 2"/>
    <property type="match status" value="1"/>
</dbReference>
<keyword evidence="2" id="KW-1185">Reference proteome</keyword>
<dbReference type="Gene3D" id="1.25.40.10">
    <property type="entry name" value="Tetratricopeptide repeat domain"/>
    <property type="match status" value="1"/>
</dbReference>